<reference evidence="1 2" key="1">
    <citation type="submission" date="2018-07" db="EMBL/GenBank/DDBJ databases">
        <title>Genomic Encyclopedia of Type Strains, Phase IV (KMG-IV): sequencing the most valuable type-strain genomes for metagenomic binning, comparative biology and taxonomic classification.</title>
        <authorList>
            <person name="Goeker M."/>
        </authorList>
    </citation>
    <scope>NUCLEOTIDE SEQUENCE [LARGE SCALE GENOMIC DNA]</scope>
    <source>
        <strain evidence="1 2">DSM 101478</strain>
    </source>
</reference>
<name>A0A370Q8Q9_9FLAO</name>
<protein>
    <submittedName>
        <fullName evidence="1">Uncharacterized protein</fullName>
    </submittedName>
</protein>
<evidence type="ECO:0000313" key="1">
    <source>
        <dbReference type="EMBL" id="RDK84733.1"/>
    </source>
</evidence>
<keyword evidence="2" id="KW-1185">Reference proteome</keyword>
<organism evidence="1 2">
    <name type="scientific">Marinirhabdus gelatinilytica</name>
    <dbReference type="NCBI Taxonomy" id="1703343"/>
    <lineage>
        <taxon>Bacteria</taxon>
        <taxon>Pseudomonadati</taxon>
        <taxon>Bacteroidota</taxon>
        <taxon>Flavobacteriia</taxon>
        <taxon>Flavobacteriales</taxon>
        <taxon>Flavobacteriaceae</taxon>
    </lineage>
</organism>
<sequence>MKKSFKIALRDKEESEKVQKEAYRVFDEIKYLTLQKADK</sequence>
<dbReference type="Proteomes" id="UP000255317">
    <property type="component" value="Unassembled WGS sequence"/>
</dbReference>
<gene>
    <name evidence="1" type="ORF">C8D94_104106</name>
</gene>
<evidence type="ECO:0000313" key="2">
    <source>
        <dbReference type="Proteomes" id="UP000255317"/>
    </source>
</evidence>
<comment type="caution">
    <text evidence="1">The sequence shown here is derived from an EMBL/GenBank/DDBJ whole genome shotgun (WGS) entry which is preliminary data.</text>
</comment>
<dbReference type="AlphaFoldDB" id="A0A370Q8Q9"/>
<dbReference type="EMBL" id="QRAO01000004">
    <property type="protein sequence ID" value="RDK84733.1"/>
    <property type="molecule type" value="Genomic_DNA"/>
</dbReference>
<proteinExistence type="predicted"/>
<accession>A0A370Q8Q9</accession>